<keyword evidence="2" id="KW-1185">Reference proteome</keyword>
<gene>
    <name evidence="1" type="ORF">HMPREF0083_06238</name>
</gene>
<accession>U1WMT8</accession>
<sequence length="60" mass="7022">MNTITDFTIQPPYNKAVQDDIKKEEVPEGFKTSPYHTSVVWGPFFKKNYFTFGVKLYART</sequence>
<comment type="caution">
    <text evidence="1">The sequence shown here is derived from an EMBL/GenBank/DDBJ whole genome shotgun (WGS) entry which is preliminary data.</text>
</comment>
<protein>
    <submittedName>
        <fullName evidence="1">Uncharacterized protein</fullName>
    </submittedName>
</protein>
<dbReference type="HOGENOM" id="CLU_2931026_0_0_9"/>
<dbReference type="STRING" id="649747.HMPREF0083_06238"/>
<dbReference type="AlphaFoldDB" id="U1WMT8"/>
<evidence type="ECO:0000313" key="1">
    <source>
        <dbReference type="EMBL" id="ERI03950.1"/>
    </source>
</evidence>
<dbReference type="EMBL" id="AWSJ01000394">
    <property type="protein sequence ID" value="ERI03950.1"/>
    <property type="molecule type" value="Genomic_DNA"/>
</dbReference>
<name>U1WMT8_ANEAE</name>
<reference evidence="1 2" key="1">
    <citation type="submission" date="2013-08" db="EMBL/GenBank/DDBJ databases">
        <authorList>
            <person name="Weinstock G."/>
            <person name="Sodergren E."/>
            <person name="Wylie T."/>
            <person name="Fulton L."/>
            <person name="Fulton R."/>
            <person name="Fronick C."/>
            <person name="O'Laughlin M."/>
            <person name="Godfrey J."/>
            <person name="Miner T."/>
            <person name="Herter B."/>
            <person name="Appelbaum E."/>
            <person name="Cordes M."/>
            <person name="Lek S."/>
            <person name="Wollam A."/>
            <person name="Pepin K.H."/>
            <person name="Palsikar V.B."/>
            <person name="Mitreva M."/>
            <person name="Wilson R.K."/>
        </authorList>
    </citation>
    <scope>NUCLEOTIDE SEQUENCE [LARGE SCALE GENOMIC DNA]</scope>
    <source>
        <strain evidence="1 2">ATCC 12856</strain>
    </source>
</reference>
<evidence type="ECO:0000313" key="2">
    <source>
        <dbReference type="Proteomes" id="UP000016511"/>
    </source>
</evidence>
<organism evidence="1 2">
    <name type="scientific">Aneurinibacillus aneurinilyticus ATCC 12856</name>
    <dbReference type="NCBI Taxonomy" id="649747"/>
    <lineage>
        <taxon>Bacteria</taxon>
        <taxon>Bacillati</taxon>
        <taxon>Bacillota</taxon>
        <taxon>Bacilli</taxon>
        <taxon>Bacillales</taxon>
        <taxon>Paenibacillaceae</taxon>
        <taxon>Aneurinibacillus group</taxon>
        <taxon>Aneurinibacillus</taxon>
    </lineage>
</organism>
<proteinExistence type="predicted"/>
<dbReference type="Proteomes" id="UP000016511">
    <property type="component" value="Unassembled WGS sequence"/>
</dbReference>